<evidence type="ECO:0000256" key="8">
    <source>
        <dbReference type="ARBA" id="ARBA00048679"/>
    </source>
</evidence>
<dbReference type="InterPro" id="IPR008271">
    <property type="entry name" value="Ser/Thr_kinase_AS"/>
</dbReference>
<dbReference type="AlphaFoldDB" id="A0A8H7ZPQ1"/>
<evidence type="ECO:0000313" key="10">
    <source>
        <dbReference type="EMBL" id="KAG5457126.1"/>
    </source>
</evidence>
<dbReference type="GO" id="GO:0005737">
    <property type="term" value="C:cytoplasm"/>
    <property type="evidence" value="ECO:0007669"/>
    <property type="project" value="TreeGrafter"/>
</dbReference>
<evidence type="ECO:0000256" key="3">
    <source>
        <dbReference type="ARBA" id="ARBA00022679"/>
    </source>
</evidence>
<dbReference type="GO" id="GO:0007015">
    <property type="term" value="P:actin filament organization"/>
    <property type="evidence" value="ECO:0007669"/>
    <property type="project" value="TreeGrafter"/>
</dbReference>
<dbReference type="EC" id="2.7.11.1" evidence="1"/>
<evidence type="ECO:0000259" key="9">
    <source>
        <dbReference type="PROSITE" id="PS50011"/>
    </source>
</evidence>
<keyword evidence="4" id="KW-0547">Nucleotide-binding</keyword>
<dbReference type="EMBL" id="JAEFCI010010589">
    <property type="protein sequence ID" value="KAG5457126.1"/>
    <property type="molecule type" value="Genomic_DNA"/>
</dbReference>
<dbReference type="Pfam" id="PF00069">
    <property type="entry name" value="Pkinase"/>
    <property type="match status" value="1"/>
</dbReference>
<keyword evidence="11" id="KW-1185">Reference proteome</keyword>
<accession>A0A8H7ZPQ1</accession>
<comment type="caution">
    <text evidence="10">The sequence shown here is derived from an EMBL/GenBank/DDBJ whole genome shotgun (WGS) entry which is preliminary data.</text>
</comment>
<evidence type="ECO:0000256" key="7">
    <source>
        <dbReference type="ARBA" id="ARBA00047899"/>
    </source>
</evidence>
<keyword evidence="2" id="KW-0723">Serine/threonine-protein kinase</keyword>
<evidence type="ECO:0000256" key="4">
    <source>
        <dbReference type="ARBA" id="ARBA00022741"/>
    </source>
</evidence>
<dbReference type="SMART" id="SM00220">
    <property type="entry name" value="S_TKc"/>
    <property type="match status" value="1"/>
</dbReference>
<dbReference type="InterPro" id="IPR000719">
    <property type="entry name" value="Prot_kinase_dom"/>
</dbReference>
<dbReference type="InterPro" id="IPR011009">
    <property type="entry name" value="Kinase-like_dom_sf"/>
</dbReference>
<dbReference type="GO" id="GO:0000147">
    <property type="term" value="P:actin cortical patch assembly"/>
    <property type="evidence" value="ECO:0007669"/>
    <property type="project" value="TreeGrafter"/>
</dbReference>
<evidence type="ECO:0000256" key="1">
    <source>
        <dbReference type="ARBA" id="ARBA00012513"/>
    </source>
</evidence>
<dbReference type="PROSITE" id="PS00108">
    <property type="entry name" value="PROTEIN_KINASE_ST"/>
    <property type="match status" value="1"/>
</dbReference>
<gene>
    <name evidence="10" type="ORF">BJ554DRAFT_2947</name>
</gene>
<dbReference type="PANTHER" id="PTHR22967:SF57">
    <property type="entry name" value="AUXILIN, ISOFORM A-RELATED"/>
    <property type="match status" value="1"/>
</dbReference>
<organism evidence="10 11">
    <name type="scientific">Olpidium bornovanus</name>
    <dbReference type="NCBI Taxonomy" id="278681"/>
    <lineage>
        <taxon>Eukaryota</taxon>
        <taxon>Fungi</taxon>
        <taxon>Fungi incertae sedis</taxon>
        <taxon>Olpidiomycota</taxon>
        <taxon>Olpidiomycotina</taxon>
        <taxon>Olpidiomycetes</taxon>
        <taxon>Olpidiales</taxon>
        <taxon>Olpidiaceae</taxon>
        <taxon>Olpidium</taxon>
    </lineage>
</organism>
<evidence type="ECO:0000256" key="2">
    <source>
        <dbReference type="ARBA" id="ARBA00022527"/>
    </source>
</evidence>
<proteinExistence type="predicted"/>
<feature type="non-terminal residue" evidence="10">
    <location>
        <position position="235"/>
    </location>
</feature>
<dbReference type="GO" id="GO:0004674">
    <property type="term" value="F:protein serine/threonine kinase activity"/>
    <property type="evidence" value="ECO:0007669"/>
    <property type="project" value="UniProtKB-KW"/>
</dbReference>
<dbReference type="PANTHER" id="PTHR22967">
    <property type="entry name" value="SERINE/THREONINE PROTEIN KINASE"/>
    <property type="match status" value="1"/>
</dbReference>
<protein>
    <recommendedName>
        <fullName evidence="1">non-specific serine/threonine protein kinase</fullName>
        <ecNumber evidence="1">2.7.11.1</ecNumber>
    </recommendedName>
</protein>
<name>A0A8H7ZPQ1_9FUNG</name>
<keyword evidence="5" id="KW-0418">Kinase</keyword>
<comment type="catalytic activity">
    <reaction evidence="8">
        <text>L-seryl-[protein] + ATP = O-phospho-L-seryl-[protein] + ADP + H(+)</text>
        <dbReference type="Rhea" id="RHEA:17989"/>
        <dbReference type="Rhea" id="RHEA-COMP:9863"/>
        <dbReference type="Rhea" id="RHEA-COMP:11604"/>
        <dbReference type="ChEBI" id="CHEBI:15378"/>
        <dbReference type="ChEBI" id="CHEBI:29999"/>
        <dbReference type="ChEBI" id="CHEBI:30616"/>
        <dbReference type="ChEBI" id="CHEBI:83421"/>
        <dbReference type="ChEBI" id="CHEBI:456216"/>
        <dbReference type="EC" id="2.7.11.1"/>
    </reaction>
</comment>
<feature type="domain" description="Protein kinase" evidence="9">
    <location>
        <begin position="1"/>
        <end position="235"/>
    </location>
</feature>
<dbReference type="Gene3D" id="1.10.510.10">
    <property type="entry name" value="Transferase(Phosphotransferase) domain 1"/>
    <property type="match status" value="1"/>
</dbReference>
<evidence type="ECO:0000256" key="6">
    <source>
        <dbReference type="ARBA" id="ARBA00022840"/>
    </source>
</evidence>
<reference evidence="10 11" key="1">
    <citation type="journal article" name="Sci. Rep.">
        <title>Genome-scale phylogenetic analyses confirm Olpidium as the closest living zoosporic fungus to the non-flagellated, terrestrial fungi.</title>
        <authorList>
            <person name="Chang Y."/>
            <person name="Rochon D."/>
            <person name="Sekimoto S."/>
            <person name="Wang Y."/>
            <person name="Chovatia M."/>
            <person name="Sandor L."/>
            <person name="Salamov A."/>
            <person name="Grigoriev I.V."/>
            <person name="Stajich J.E."/>
            <person name="Spatafora J.W."/>
        </authorList>
    </citation>
    <scope>NUCLEOTIDE SEQUENCE [LARGE SCALE GENOMIC DNA]</scope>
    <source>
        <strain evidence="10">S191</strain>
    </source>
</reference>
<dbReference type="PROSITE" id="PS50011">
    <property type="entry name" value="PROTEIN_KINASE_DOM"/>
    <property type="match status" value="1"/>
</dbReference>
<dbReference type="GO" id="GO:0005524">
    <property type="term" value="F:ATP binding"/>
    <property type="evidence" value="ECO:0007669"/>
    <property type="project" value="UniProtKB-KW"/>
</dbReference>
<sequence length="235" mass="26685">MLCLEQQKLNGHQKIVRYYDSQVSQLREAFEILILMEFCHGRGLTGPLPPPYSVVPCVTSICAPRRRSGHRSDEPPLAKSVDGDRNITHAVAYMHYMKPPVIHRDLKVENVLLDGSGGYKLCDFGSATTRIIPPLAPLAVKDIQQLEEEISRQTTLQYRSPEMVDVYQRRGMTEKIGRSTYRRSRYFGARLDDRIVYAGARSVLFCAYSPRGPQFRYLGGCHTSLWLSDNADFVS</sequence>
<evidence type="ECO:0000256" key="5">
    <source>
        <dbReference type="ARBA" id="ARBA00022777"/>
    </source>
</evidence>
<dbReference type="OrthoDB" id="2018507at2759"/>
<keyword evidence="6" id="KW-0067">ATP-binding</keyword>
<comment type="catalytic activity">
    <reaction evidence="7">
        <text>L-threonyl-[protein] + ATP = O-phospho-L-threonyl-[protein] + ADP + H(+)</text>
        <dbReference type="Rhea" id="RHEA:46608"/>
        <dbReference type="Rhea" id="RHEA-COMP:11060"/>
        <dbReference type="Rhea" id="RHEA-COMP:11605"/>
        <dbReference type="ChEBI" id="CHEBI:15378"/>
        <dbReference type="ChEBI" id="CHEBI:30013"/>
        <dbReference type="ChEBI" id="CHEBI:30616"/>
        <dbReference type="ChEBI" id="CHEBI:61977"/>
        <dbReference type="ChEBI" id="CHEBI:456216"/>
        <dbReference type="EC" id="2.7.11.1"/>
    </reaction>
</comment>
<evidence type="ECO:0000313" key="11">
    <source>
        <dbReference type="Proteomes" id="UP000673691"/>
    </source>
</evidence>
<keyword evidence="3" id="KW-0808">Transferase</keyword>
<dbReference type="Proteomes" id="UP000673691">
    <property type="component" value="Unassembled WGS sequence"/>
</dbReference>
<dbReference type="SUPFAM" id="SSF56112">
    <property type="entry name" value="Protein kinase-like (PK-like)"/>
    <property type="match status" value="1"/>
</dbReference>